<sequence length="122" mass="14598">MENYPIKINQGKYKYGYIKGSVGDFYWYALVHKKEIEHGINPVSLQTGHGRISRLCVYKEMAEPEKYRYWPASGIKRYIYANYKREWDVLNSNYIEMVRQLVNYLERRYSLKLIKGGGKDEQ</sequence>
<dbReference type="AlphaFoldDB" id="A0A140LBH9"/>
<dbReference type="RefSeq" id="WP_068554504.1">
    <property type="nucleotide sequence ID" value="NZ_LOEE01000009.1"/>
</dbReference>
<dbReference type="STRING" id="520762.AN619_03590"/>
<gene>
    <name evidence="1" type="ORF">AN619_03590</name>
</gene>
<accession>A0A140LBH9</accession>
<dbReference type="Proteomes" id="UP000070456">
    <property type="component" value="Unassembled WGS sequence"/>
</dbReference>
<evidence type="ECO:0000313" key="1">
    <source>
        <dbReference type="EMBL" id="KXG77904.1"/>
    </source>
</evidence>
<dbReference type="EMBL" id="LOEE01000009">
    <property type="protein sequence ID" value="KXG77904.1"/>
    <property type="molecule type" value="Genomic_DNA"/>
</dbReference>
<organism evidence="1 2">
    <name type="scientific">Thermotalea metallivorans</name>
    <dbReference type="NCBI Taxonomy" id="520762"/>
    <lineage>
        <taxon>Bacteria</taxon>
        <taxon>Bacillati</taxon>
        <taxon>Bacillota</taxon>
        <taxon>Clostridia</taxon>
        <taxon>Peptostreptococcales</taxon>
        <taxon>Thermotaleaceae</taxon>
        <taxon>Thermotalea</taxon>
    </lineage>
</organism>
<protein>
    <submittedName>
        <fullName evidence="1">Uncharacterized protein</fullName>
    </submittedName>
</protein>
<comment type="caution">
    <text evidence="1">The sequence shown here is derived from an EMBL/GenBank/DDBJ whole genome shotgun (WGS) entry which is preliminary data.</text>
</comment>
<dbReference type="OrthoDB" id="1729883at2"/>
<evidence type="ECO:0000313" key="2">
    <source>
        <dbReference type="Proteomes" id="UP000070456"/>
    </source>
</evidence>
<reference evidence="1 2" key="1">
    <citation type="submission" date="2015-12" db="EMBL/GenBank/DDBJ databases">
        <title>Draft genome sequence of the thermoanaerobe Thermotalea metallivorans, an isolate from the runoff channel of the Great Artesian Basin, Australia.</title>
        <authorList>
            <person name="Patel B.K."/>
        </authorList>
    </citation>
    <scope>NUCLEOTIDE SEQUENCE [LARGE SCALE GENOMIC DNA]</scope>
    <source>
        <strain evidence="1 2">B2-1</strain>
    </source>
</reference>
<keyword evidence="2" id="KW-1185">Reference proteome</keyword>
<proteinExistence type="predicted"/>
<name>A0A140LBH9_9FIRM</name>